<proteinExistence type="predicted"/>
<name>A0A3P6AHA3_BRAOL</name>
<gene>
    <name evidence="2" type="ORF">BOLC3T13534H</name>
</gene>
<accession>A0A3P6AHA3</accession>
<sequence>MVFAMKTLVLFVFTTFFIISFVDCHTTTMATTPASTPDYGINWATVVCFQISTPCDVAGRYGCSQFCYQWNYFYDRCEPNKCCLKIGCQEKVLYKIFKYNIYIVTDKIILY</sequence>
<evidence type="ECO:0000313" key="2">
    <source>
        <dbReference type="EMBL" id="VDC86814.1"/>
    </source>
</evidence>
<evidence type="ECO:0000256" key="1">
    <source>
        <dbReference type="SAM" id="SignalP"/>
    </source>
</evidence>
<keyword evidence="1" id="KW-0732">Signal</keyword>
<feature type="chain" id="PRO_5018202301" evidence="1">
    <location>
        <begin position="25"/>
        <end position="111"/>
    </location>
</feature>
<protein>
    <submittedName>
        <fullName evidence="2">Uncharacterized protein</fullName>
    </submittedName>
</protein>
<feature type="signal peptide" evidence="1">
    <location>
        <begin position="1"/>
        <end position="24"/>
    </location>
</feature>
<dbReference type="EMBL" id="LR031872">
    <property type="protein sequence ID" value="VDC86814.1"/>
    <property type="molecule type" value="Genomic_DNA"/>
</dbReference>
<dbReference type="AlphaFoldDB" id="A0A3P6AHA3"/>
<reference evidence="2" key="1">
    <citation type="submission" date="2018-11" db="EMBL/GenBank/DDBJ databases">
        <authorList>
            <consortium name="Genoscope - CEA"/>
            <person name="William W."/>
        </authorList>
    </citation>
    <scope>NUCLEOTIDE SEQUENCE</scope>
</reference>
<organism evidence="2">
    <name type="scientific">Brassica oleracea</name>
    <name type="common">Wild cabbage</name>
    <dbReference type="NCBI Taxonomy" id="3712"/>
    <lineage>
        <taxon>Eukaryota</taxon>
        <taxon>Viridiplantae</taxon>
        <taxon>Streptophyta</taxon>
        <taxon>Embryophyta</taxon>
        <taxon>Tracheophyta</taxon>
        <taxon>Spermatophyta</taxon>
        <taxon>Magnoliopsida</taxon>
        <taxon>eudicotyledons</taxon>
        <taxon>Gunneridae</taxon>
        <taxon>Pentapetalae</taxon>
        <taxon>rosids</taxon>
        <taxon>malvids</taxon>
        <taxon>Brassicales</taxon>
        <taxon>Brassicaceae</taxon>
        <taxon>Brassiceae</taxon>
        <taxon>Brassica</taxon>
    </lineage>
</organism>